<dbReference type="AlphaFoldDB" id="C0EA02"/>
<evidence type="ECO:0000313" key="2">
    <source>
        <dbReference type="Proteomes" id="UP000003340"/>
    </source>
</evidence>
<gene>
    <name evidence="1" type="ORF">CLOSTMETH_00656</name>
</gene>
<dbReference type="HOGENOM" id="CLU_3268096_0_0_9"/>
<sequence>MYIKERKKSMVYLIHFCKAFDSCFIEFVSCIYNNTDHSIFQ</sequence>
<proteinExistence type="predicted"/>
<dbReference type="EMBL" id="ACEC01000026">
    <property type="protein sequence ID" value="EEG31621.1"/>
    <property type="molecule type" value="Genomic_DNA"/>
</dbReference>
<dbReference type="Proteomes" id="UP000003340">
    <property type="component" value="Unassembled WGS sequence"/>
</dbReference>
<evidence type="ECO:0000313" key="1">
    <source>
        <dbReference type="EMBL" id="EEG31621.1"/>
    </source>
</evidence>
<protein>
    <submittedName>
        <fullName evidence="1">Uncharacterized protein</fullName>
    </submittedName>
</protein>
<keyword evidence="2" id="KW-1185">Reference proteome</keyword>
<reference evidence="1 2" key="2">
    <citation type="submission" date="2009-02" db="EMBL/GenBank/DDBJ databases">
        <title>Draft genome sequence of Clostridium methylpentosum (DSM 5476).</title>
        <authorList>
            <person name="Sudarsanam P."/>
            <person name="Ley R."/>
            <person name="Guruge J."/>
            <person name="Turnbaugh P.J."/>
            <person name="Mahowald M."/>
            <person name="Liep D."/>
            <person name="Gordon J."/>
        </authorList>
    </citation>
    <scope>NUCLEOTIDE SEQUENCE [LARGE SCALE GENOMIC DNA]</scope>
    <source>
        <strain evidence="1 2">DSM 5476</strain>
    </source>
</reference>
<name>C0EA02_9FIRM</name>
<reference evidence="1 2" key="1">
    <citation type="submission" date="2009-01" db="EMBL/GenBank/DDBJ databases">
        <authorList>
            <person name="Fulton L."/>
            <person name="Clifton S."/>
            <person name="Fulton B."/>
            <person name="Xu J."/>
            <person name="Minx P."/>
            <person name="Pepin K.H."/>
            <person name="Johnson M."/>
            <person name="Bhonagiri V."/>
            <person name="Nash W.E."/>
            <person name="Mardis E.R."/>
            <person name="Wilson R.K."/>
        </authorList>
    </citation>
    <scope>NUCLEOTIDE SEQUENCE [LARGE SCALE GENOMIC DNA]</scope>
    <source>
        <strain evidence="1 2">DSM 5476</strain>
    </source>
</reference>
<accession>C0EA02</accession>
<comment type="caution">
    <text evidence="1">The sequence shown here is derived from an EMBL/GenBank/DDBJ whole genome shotgun (WGS) entry which is preliminary data.</text>
</comment>
<dbReference type="STRING" id="537013.CLOSTMETH_00656"/>
<organism evidence="1 2">
    <name type="scientific">[Clostridium] methylpentosum DSM 5476</name>
    <dbReference type="NCBI Taxonomy" id="537013"/>
    <lineage>
        <taxon>Bacteria</taxon>
        <taxon>Bacillati</taxon>
        <taxon>Bacillota</taxon>
        <taxon>Clostridia</taxon>
        <taxon>Eubacteriales</taxon>
        <taxon>Oscillospiraceae</taxon>
        <taxon>Oscillospiraceae incertae sedis</taxon>
    </lineage>
</organism>